<protein>
    <submittedName>
        <fullName evidence="3">Uncharacterized protein</fullName>
    </submittedName>
</protein>
<keyword evidence="1" id="KW-0547">Nucleotide-binding</keyword>
<dbReference type="Proteomes" id="UP000322873">
    <property type="component" value="Unassembled WGS sequence"/>
</dbReference>
<dbReference type="AlphaFoldDB" id="A0A5M9K3M3"/>
<dbReference type="Gene3D" id="3.30.420.40">
    <property type="match status" value="1"/>
</dbReference>
<dbReference type="InterPro" id="IPR043129">
    <property type="entry name" value="ATPase_NBD"/>
</dbReference>
<dbReference type="VEuPathDB" id="FungiDB:MFRU_038g00140"/>
<evidence type="ECO:0000256" key="1">
    <source>
        <dbReference type="ARBA" id="ARBA00022741"/>
    </source>
</evidence>
<dbReference type="OrthoDB" id="5332281at2759"/>
<evidence type="ECO:0000313" key="4">
    <source>
        <dbReference type="Proteomes" id="UP000322873"/>
    </source>
</evidence>
<keyword evidence="2" id="KW-0067">ATP-binding</keyword>
<comment type="caution">
    <text evidence="3">The sequence shown here is derived from an EMBL/GenBank/DDBJ whole genome shotgun (WGS) entry which is preliminary data.</text>
</comment>
<reference evidence="3 4" key="1">
    <citation type="submission" date="2019-06" db="EMBL/GenBank/DDBJ databases">
        <title>Genome Sequence of the Brown Rot Fungal Pathogen Monilinia fructicola.</title>
        <authorList>
            <person name="De Miccolis Angelini R.M."/>
            <person name="Landi L."/>
            <person name="Abate D."/>
            <person name="Pollastro S."/>
            <person name="Romanazzi G."/>
            <person name="Faretra F."/>
        </authorList>
    </citation>
    <scope>NUCLEOTIDE SEQUENCE [LARGE SCALE GENOMIC DNA]</scope>
    <source>
        <strain evidence="3 4">Mfrc123</strain>
    </source>
</reference>
<accession>A0A5M9K3M3</accession>
<dbReference type="CDD" id="cd10170">
    <property type="entry name" value="ASKHA_NBD_HSP70"/>
    <property type="match status" value="1"/>
</dbReference>
<evidence type="ECO:0000313" key="3">
    <source>
        <dbReference type="EMBL" id="KAA8573455.1"/>
    </source>
</evidence>
<proteinExistence type="predicted"/>
<name>A0A5M9K3M3_MONFR</name>
<gene>
    <name evidence="3" type="ORF">EYC84_005040</name>
</gene>
<sequence length="590" mass="65856">MGDVETALTKMFQATNDLKVYQSEDQIVIALDFGTTFSGIAYAFAKGGGKPDLVSVLDWPGTSFKQPKIPTVICYDPDIKDDFTWGAQKHKTDTVAGVKLLLDPDQPRPLYLPESTAKSDLKRLGKPAVEVAADYIGAIYRHALEKIEAKVPAEYLLMCQKQFVLSVPAVWSDKAKDTTLKAAKQAGIHPITLIKEPEAAALYTLHMMADRSLAVGDAFVICDAGGGTVDLISYEIVNLTPKLELKELVPGKGGMAGSLGLNRRFEQAVKELVGEDAYFHLRKTKGFEQATKQFDQSIKPAFRGDPEEDYYVNFPMADLKDDPVNGLQSNTWNMKGDDVKAIFDPLITDIERLVDDQVNLVKVKRMQESHPKANEIKAIFLVGGFGASEYLKTRLEEIHPDIQIIQPHDAWSAIVKGAVLSRLPQEAVIVSTQATRHYGVSAMELYDDEIDKGQLKVYDASDGKSRAKRMTWYIYRGEDLKRSQTMKFPFYRTLPETYAPSELIFTDELIQSENKVPPTHPSPTATKTNCVLTVDLRDVDKGNFRKRLGVDGQGYWDLYYDLVVTIQPAIMKFSLEIRGKEMGCVEANYE</sequence>
<organism evidence="3 4">
    <name type="scientific">Monilinia fructicola</name>
    <name type="common">Brown rot fungus</name>
    <name type="synonym">Ciboria fructicola</name>
    <dbReference type="NCBI Taxonomy" id="38448"/>
    <lineage>
        <taxon>Eukaryota</taxon>
        <taxon>Fungi</taxon>
        <taxon>Dikarya</taxon>
        <taxon>Ascomycota</taxon>
        <taxon>Pezizomycotina</taxon>
        <taxon>Leotiomycetes</taxon>
        <taxon>Helotiales</taxon>
        <taxon>Sclerotiniaceae</taxon>
        <taxon>Monilinia</taxon>
    </lineage>
</organism>
<dbReference type="GO" id="GO:0140662">
    <property type="term" value="F:ATP-dependent protein folding chaperone"/>
    <property type="evidence" value="ECO:0007669"/>
    <property type="project" value="InterPro"/>
</dbReference>
<evidence type="ECO:0000256" key="2">
    <source>
        <dbReference type="ARBA" id="ARBA00022840"/>
    </source>
</evidence>
<dbReference type="InterPro" id="IPR013126">
    <property type="entry name" value="Hsp_70_fam"/>
</dbReference>
<dbReference type="EMBL" id="VICG01000003">
    <property type="protein sequence ID" value="KAA8573455.1"/>
    <property type="molecule type" value="Genomic_DNA"/>
</dbReference>
<dbReference type="PANTHER" id="PTHR14187:SF5">
    <property type="entry name" value="HEAT SHOCK 70 KDA PROTEIN 12A"/>
    <property type="match status" value="1"/>
</dbReference>
<dbReference type="Pfam" id="PF00012">
    <property type="entry name" value="HSP70"/>
    <property type="match status" value="1"/>
</dbReference>
<dbReference type="PANTHER" id="PTHR14187">
    <property type="entry name" value="ALPHA KINASE/ELONGATION FACTOR 2 KINASE"/>
    <property type="match status" value="1"/>
</dbReference>
<dbReference type="SUPFAM" id="SSF53067">
    <property type="entry name" value="Actin-like ATPase domain"/>
    <property type="match status" value="2"/>
</dbReference>
<keyword evidence="4" id="KW-1185">Reference proteome</keyword>
<dbReference type="GO" id="GO:0005524">
    <property type="term" value="F:ATP binding"/>
    <property type="evidence" value="ECO:0007669"/>
    <property type="project" value="UniProtKB-KW"/>
</dbReference>